<accession>E6QYS2</accession>
<organism evidence="1 2">
    <name type="scientific">Cryptococcus gattii serotype B (strain WM276 / ATCC MYA-4071)</name>
    <name type="common">Filobasidiella gattii</name>
    <name type="synonym">Cryptococcus bacillisporus</name>
    <dbReference type="NCBI Taxonomy" id="367775"/>
    <lineage>
        <taxon>Eukaryota</taxon>
        <taxon>Fungi</taxon>
        <taxon>Dikarya</taxon>
        <taxon>Basidiomycota</taxon>
        <taxon>Agaricomycotina</taxon>
        <taxon>Tremellomycetes</taxon>
        <taxon>Tremellales</taxon>
        <taxon>Cryptococcaceae</taxon>
        <taxon>Cryptococcus</taxon>
        <taxon>Cryptococcus gattii species complex</taxon>
    </lineage>
</organism>
<dbReference type="RefSeq" id="XP_003191785.1">
    <property type="nucleotide sequence ID" value="XM_003191737.1"/>
</dbReference>
<keyword evidence="2" id="KW-1185">Reference proteome</keyword>
<protein>
    <submittedName>
        <fullName evidence="1">Uncharacterized protein</fullName>
    </submittedName>
</protein>
<dbReference type="GeneID" id="10188512"/>
<dbReference type="Proteomes" id="UP000007805">
    <property type="component" value="Chromosome A"/>
</dbReference>
<reference key="2">
    <citation type="journal article" date="2011" name="MBio">
        <title>Genome variation in Cryptococcus gattii, an emerging pathogen of immunocompetent hosts.</title>
        <authorList>
            <person name="D'Souza C.A."/>
            <person name="Kronstad J.W."/>
            <person name="Taylor G."/>
            <person name="Warren R."/>
            <person name="Yuen M."/>
            <person name="Hu G."/>
            <person name="Jung W.H."/>
            <person name="Sham A."/>
            <person name="Kidd S.E."/>
            <person name="Tangen K."/>
            <person name="Lee N."/>
            <person name="Zeilmaker T."/>
            <person name="Sawkins J."/>
            <person name="McVicker G."/>
            <person name="Shah S."/>
            <person name="Gnerre S."/>
            <person name="Griggs A."/>
            <person name="Zeng Q."/>
            <person name="Bartlett K."/>
            <person name="Li W."/>
            <person name="Wang X."/>
            <person name="Heitman J."/>
            <person name="Stajich J.E."/>
            <person name="Fraser J.A."/>
            <person name="Meyer W."/>
            <person name="Carter D."/>
            <person name="Schein J."/>
            <person name="Krzywinski M."/>
            <person name="Kwong-Chung K.J."/>
            <person name="Varma A."/>
            <person name="Wang J."/>
            <person name="Brunham R."/>
            <person name="Fyfe M."/>
            <person name="Ouellette B.F.F."/>
            <person name="Siddiqui A."/>
            <person name="Marra M."/>
            <person name="Jones S."/>
            <person name="Holt R."/>
            <person name="Birren B.W."/>
            <person name="Galagan J.E."/>
            <person name="Cuomo C.A."/>
        </authorList>
    </citation>
    <scope>NUCLEOTIDE SEQUENCE</scope>
    <source>
        <strain>WM276</strain>
    </source>
</reference>
<name>E6QYS2_CRYGW</name>
<dbReference type="EMBL" id="CP000286">
    <property type="protein sequence ID" value="ADV19998.1"/>
    <property type="molecule type" value="Genomic_DNA"/>
</dbReference>
<evidence type="ECO:0000313" key="2">
    <source>
        <dbReference type="Proteomes" id="UP000007805"/>
    </source>
</evidence>
<gene>
    <name evidence="1" type="ordered locus">CGB_A9380C</name>
</gene>
<dbReference type="OrthoDB" id="10449300at2759"/>
<evidence type="ECO:0000313" key="1">
    <source>
        <dbReference type="EMBL" id="ADV19998.1"/>
    </source>
</evidence>
<dbReference type="HOGENOM" id="CLU_2885697_0_0_1"/>
<dbReference type="KEGG" id="cgi:CGB_A9380C"/>
<proteinExistence type="predicted"/>
<dbReference type="VEuPathDB" id="FungiDB:CGB_A9380C"/>
<reference evidence="1 2" key="1">
    <citation type="journal article" date="2011" name="MBio">
        <title>Genome variation in Cryptococcus gattii, an emerging pathogen of immunocompetent hosts.</title>
        <authorList>
            <person name="D'Souza C.A."/>
            <person name="Kronstad J.W."/>
            <person name="Taylor G."/>
            <person name="Warren R."/>
            <person name="Yuen M."/>
            <person name="Hu G."/>
            <person name="Jung W.H."/>
            <person name="Sham A."/>
            <person name="Kidd S.E."/>
            <person name="Tangen K."/>
            <person name="Lee N."/>
            <person name="Zeilmaker T."/>
            <person name="Sawkins J."/>
            <person name="McVicker G."/>
            <person name="Shah S."/>
            <person name="Gnerre S."/>
            <person name="Griggs A."/>
            <person name="Zeng Q."/>
            <person name="Bartlett K."/>
            <person name="Li W."/>
            <person name="Wang X."/>
            <person name="Heitman J."/>
            <person name="Stajich J.E."/>
            <person name="Fraser J.A."/>
            <person name="Meyer W."/>
            <person name="Carter D."/>
            <person name="Schein J."/>
            <person name="Krzywinski M."/>
            <person name="Kwon-Chung K.J."/>
            <person name="Varma A."/>
            <person name="Wang J."/>
            <person name="Brunham R."/>
            <person name="Fyfe M."/>
            <person name="Ouellette B.F."/>
            <person name="Siddiqui A."/>
            <person name="Marra M."/>
            <person name="Jones S."/>
            <person name="Holt R."/>
            <person name="Birren B.W."/>
            <person name="Galagan J.E."/>
            <person name="Cuomo C.A."/>
        </authorList>
    </citation>
    <scope>NUCLEOTIDE SEQUENCE [LARGE SCALE GENOMIC DNA]</scope>
    <source>
        <strain evidence="2">WM276 / ATCC MYA-4071</strain>
    </source>
</reference>
<sequence length="63" mass="7449">MTSNYYTVPVAVMYTAYTSTLCCKLRPQPELLWFRDFNLILMKRVSKLIDELAVIRNLQEHPL</sequence>
<dbReference type="AlphaFoldDB" id="E6QYS2"/>